<dbReference type="EMBL" id="VBWP01000015">
    <property type="protein sequence ID" value="TLG71176.1"/>
    <property type="molecule type" value="Genomic_DNA"/>
</dbReference>
<dbReference type="Proteomes" id="UP000306912">
    <property type="component" value="Unassembled WGS sequence"/>
</dbReference>
<organism evidence="1 2">
    <name type="scientific">Culicoidibacter larvae</name>
    <dbReference type="NCBI Taxonomy" id="2579976"/>
    <lineage>
        <taxon>Bacteria</taxon>
        <taxon>Bacillati</taxon>
        <taxon>Bacillota</taxon>
        <taxon>Culicoidibacteria</taxon>
        <taxon>Culicoidibacterales</taxon>
        <taxon>Culicoidibacteraceae</taxon>
        <taxon>Culicoidibacter</taxon>
    </lineage>
</organism>
<evidence type="ECO:0000313" key="2">
    <source>
        <dbReference type="Proteomes" id="UP000306912"/>
    </source>
</evidence>
<comment type="caution">
    <text evidence="1">The sequence shown here is derived from an EMBL/GenBank/DDBJ whole genome shotgun (WGS) entry which is preliminary data.</text>
</comment>
<gene>
    <name evidence="1" type="ORF">FEZ08_11520</name>
</gene>
<dbReference type="RefSeq" id="WP_138192548.1">
    <property type="nucleotide sequence ID" value="NZ_VBWP01000015.1"/>
</dbReference>
<accession>A0A5R8Q703</accession>
<evidence type="ECO:0000313" key="1">
    <source>
        <dbReference type="EMBL" id="TLG71176.1"/>
    </source>
</evidence>
<protein>
    <submittedName>
        <fullName evidence="1">Uncharacterized protein</fullName>
    </submittedName>
</protein>
<dbReference type="InParanoid" id="A0A5R8Q703"/>
<reference evidence="1 2" key="1">
    <citation type="submission" date="2019-05" db="EMBL/GenBank/DDBJ databases">
        <title>Culicoidintestinum kansasii gen. nov., sp. nov. from the gastrointestinal tract of the biting midge, Culicoides sonorensis.</title>
        <authorList>
            <person name="Neupane S."/>
            <person name="Ghosh A."/>
            <person name="Gunther S."/>
            <person name="Martin K."/>
            <person name="Zurek L."/>
        </authorList>
    </citation>
    <scope>NUCLEOTIDE SEQUENCE [LARGE SCALE GENOMIC DNA]</scope>
    <source>
        <strain evidence="1 2">CS-1</strain>
    </source>
</reference>
<name>A0A5R8Q703_9FIRM</name>
<sequence>MKYKDNTVFYIPVIQEALFNAEDEVIEKIKLRLLSDTNWTDITKFHIAMQDRPYEIEVYSMYSKADIFSETYESIDTQQLHGESELLQASDFQPFIILEYAAGIFGQPMIVRNLEEYRAIQAEGVDNA</sequence>
<dbReference type="AlphaFoldDB" id="A0A5R8Q703"/>
<keyword evidence="2" id="KW-1185">Reference proteome</keyword>
<proteinExistence type="predicted"/>